<protein>
    <submittedName>
        <fullName evidence="7">Outer membrane protein OmpA-like peptidoglycan-associated protein</fullName>
    </submittedName>
</protein>
<keyword evidence="3" id="KW-0998">Cell outer membrane</keyword>
<feature type="domain" description="OmpA-like" evidence="6">
    <location>
        <begin position="194"/>
        <end position="309"/>
    </location>
</feature>
<evidence type="ECO:0000256" key="1">
    <source>
        <dbReference type="ARBA" id="ARBA00004442"/>
    </source>
</evidence>
<dbReference type="OrthoDB" id="9763897at2"/>
<dbReference type="AlphaFoldDB" id="A0A3D9H529"/>
<dbReference type="PROSITE" id="PS51123">
    <property type="entry name" value="OMPA_2"/>
    <property type="match status" value="1"/>
</dbReference>
<dbReference type="PRINTS" id="PR01021">
    <property type="entry name" value="OMPADOMAIN"/>
</dbReference>
<accession>A0A3D9H529</accession>
<keyword evidence="5" id="KW-0812">Transmembrane</keyword>
<dbReference type="PANTHER" id="PTHR30329">
    <property type="entry name" value="STATOR ELEMENT OF FLAGELLAR MOTOR COMPLEX"/>
    <property type="match status" value="1"/>
</dbReference>
<name>A0A3D9H529_9FLAO</name>
<keyword evidence="8" id="KW-1185">Reference proteome</keyword>
<comment type="caution">
    <text evidence="7">The sequence shown here is derived from an EMBL/GenBank/DDBJ whole genome shotgun (WGS) entry which is preliminary data.</text>
</comment>
<sequence length="309" mass="33846">MSKKTLYLLGILLTIIIGTLLFCYLCDNCHCSETSKVATEETNTIIAEPKVKSITKNAFVISDANGDFNVKINDNFNFKTSNFSILDTISPSVSEGVTKLKDFLLENPLKTVDITGYYKSDEINNSAFPDLGLARANSVKNYLVSQGIPSKQININGQLNDAINPDDSGTLFGPLEFGMLTSKEGAIDETLTAVCDDIRKNPIVLYFNTGQAQINLTTEQREKIANISRCVDKLGVKIQVVGHTDNTGSATTNMRLGQERADFAKDYLVRNGILEANIETFSKGPTDPIADNNTKDGQAKNRRTVITIN</sequence>
<organism evidence="7 8">
    <name type="scientific">Winogradskyella eximia</name>
    <dbReference type="NCBI Taxonomy" id="262006"/>
    <lineage>
        <taxon>Bacteria</taxon>
        <taxon>Pseudomonadati</taxon>
        <taxon>Bacteroidota</taxon>
        <taxon>Flavobacteriia</taxon>
        <taxon>Flavobacteriales</taxon>
        <taxon>Flavobacteriaceae</taxon>
        <taxon>Winogradskyella</taxon>
    </lineage>
</organism>
<dbReference type="InterPro" id="IPR006664">
    <property type="entry name" value="OMP_bac"/>
</dbReference>
<evidence type="ECO:0000259" key="6">
    <source>
        <dbReference type="PROSITE" id="PS51123"/>
    </source>
</evidence>
<gene>
    <name evidence="7" type="ORF">DFQ10_103246</name>
</gene>
<dbReference type="InterPro" id="IPR050330">
    <property type="entry name" value="Bact_OuterMem_StrucFunc"/>
</dbReference>
<dbReference type="RefSeq" id="WP_115817156.1">
    <property type="nucleotide sequence ID" value="NZ_QRDV01000003.1"/>
</dbReference>
<dbReference type="CDD" id="cd07185">
    <property type="entry name" value="OmpA_C-like"/>
    <property type="match status" value="1"/>
</dbReference>
<proteinExistence type="predicted"/>
<feature type="transmembrane region" description="Helical" evidence="5">
    <location>
        <begin position="6"/>
        <end position="26"/>
    </location>
</feature>
<evidence type="ECO:0000256" key="3">
    <source>
        <dbReference type="ARBA" id="ARBA00023237"/>
    </source>
</evidence>
<dbReference type="EMBL" id="QRDV01000003">
    <property type="protein sequence ID" value="RED44559.1"/>
    <property type="molecule type" value="Genomic_DNA"/>
</dbReference>
<dbReference type="InterPro" id="IPR036737">
    <property type="entry name" value="OmpA-like_sf"/>
</dbReference>
<dbReference type="Pfam" id="PF00691">
    <property type="entry name" value="OmpA"/>
    <property type="match status" value="2"/>
</dbReference>
<evidence type="ECO:0000256" key="4">
    <source>
        <dbReference type="PROSITE-ProRule" id="PRU00473"/>
    </source>
</evidence>
<keyword evidence="2 4" id="KW-0472">Membrane</keyword>
<evidence type="ECO:0000313" key="7">
    <source>
        <dbReference type="EMBL" id="RED44559.1"/>
    </source>
</evidence>
<dbReference type="InterPro" id="IPR006665">
    <property type="entry name" value="OmpA-like"/>
</dbReference>
<evidence type="ECO:0000313" key="8">
    <source>
        <dbReference type="Proteomes" id="UP000256980"/>
    </source>
</evidence>
<dbReference type="Proteomes" id="UP000256980">
    <property type="component" value="Unassembled WGS sequence"/>
</dbReference>
<evidence type="ECO:0000256" key="5">
    <source>
        <dbReference type="SAM" id="Phobius"/>
    </source>
</evidence>
<comment type="subcellular location">
    <subcellularLocation>
        <location evidence="1">Cell outer membrane</location>
    </subcellularLocation>
</comment>
<evidence type="ECO:0000256" key="2">
    <source>
        <dbReference type="ARBA" id="ARBA00023136"/>
    </source>
</evidence>
<reference evidence="7 8" key="1">
    <citation type="submission" date="2018-07" db="EMBL/GenBank/DDBJ databases">
        <title>Genomic Encyclopedia of Type Strains, Phase III (KMG-III): the genomes of soil and plant-associated and newly described type strains.</title>
        <authorList>
            <person name="Whitman W."/>
        </authorList>
    </citation>
    <scope>NUCLEOTIDE SEQUENCE [LARGE SCALE GENOMIC DNA]</scope>
    <source>
        <strain evidence="7 8">CECT 7946</strain>
    </source>
</reference>
<dbReference type="GO" id="GO:0009279">
    <property type="term" value="C:cell outer membrane"/>
    <property type="evidence" value="ECO:0007669"/>
    <property type="project" value="UniProtKB-SubCell"/>
</dbReference>
<keyword evidence="5" id="KW-1133">Transmembrane helix</keyword>
<dbReference type="PANTHER" id="PTHR30329:SF21">
    <property type="entry name" value="LIPOPROTEIN YIAD-RELATED"/>
    <property type="match status" value="1"/>
</dbReference>
<dbReference type="SUPFAM" id="SSF103088">
    <property type="entry name" value="OmpA-like"/>
    <property type="match status" value="2"/>
</dbReference>
<dbReference type="Gene3D" id="3.30.1330.60">
    <property type="entry name" value="OmpA-like domain"/>
    <property type="match status" value="2"/>
</dbReference>